<comment type="caution">
    <text evidence="2">The sequence shown here is derived from an EMBL/GenBank/DDBJ whole genome shotgun (WGS) entry which is preliminary data.</text>
</comment>
<evidence type="ECO:0000313" key="2">
    <source>
        <dbReference type="EMBL" id="KAK0729479.1"/>
    </source>
</evidence>
<reference evidence="2" key="1">
    <citation type="submission" date="2023-06" db="EMBL/GenBank/DDBJ databases">
        <title>Genome-scale phylogeny and comparative genomics of the fungal order Sordariales.</title>
        <authorList>
            <consortium name="Lawrence Berkeley National Laboratory"/>
            <person name="Hensen N."/>
            <person name="Bonometti L."/>
            <person name="Westerberg I."/>
            <person name="Brannstrom I.O."/>
            <person name="Guillou S."/>
            <person name="Cros-Aarteil S."/>
            <person name="Calhoun S."/>
            <person name="Haridas S."/>
            <person name="Kuo A."/>
            <person name="Mondo S."/>
            <person name="Pangilinan J."/>
            <person name="Riley R."/>
            <person name="Labutti K."/>
            <person name="Andreopoulos B."/>
            <person name="Lipzen A."/>
            <person name="Chen C."/>
            <person name="Yanf M."/>
            <person name="Daum C."/>
            <person name="Ng V."/>
            <person name="Clum A."/>
            <person name="Steindorff A."/>
            <person name="Ohm R."/>
            <person name="Martin F."/>
            <person name="Silar P."/>
            <person name="Natvig D."/>
            <person name="Lalanne C."/>
            <person name="Gautier V."/>
            <person name="Ament-Velasquez S.L."/>
            <person name="Kruys A."/>
            <person name="Hutchinson M.I."/>
            <person name="Powell A.J."/>
            <person name="Barry K."/>
            <person name="Miller A.N."/>
            <person name="Grigoriev I.V."/>
            <person name="Debuchy R."/>
            <person name="Gladieux P."/>
            <person name="Thoren M.H."/>
            <person name="Johannesson H."/>
        </authorList>
    </citation>
    <scope>NUCLEOTIDE SEQUENCE</scope>
    <source>
        <strain evidence="2">SMH4607-1</strain>
    </source>
</reference>
<evidence type="ECO:0000256" key="1">
    <source>
        <dbReference type="SAM" id="MobiDB-lite"/>
    </source>
</evidence>
<feature type="region of interest" description="Disordered" evidence="1">
    <location>
        <begin position="1"/>
        <end position="25"/>
    </location>
</feature>
<dbReference type="Proteomes" id="UP001172102">
    <property type="component" value="Unassembled WGS sequence"/>
</dbReference>
<evidence type="ECO:0000313" key="3">
    <source>
        <dbReference type="Proteomes" id="UP001172102"/>
    </source>
</evidence>
<feature type="compositionally biased region" description="Low complexity" evidence="1">
    <location>
        <begin position="12"/>
        <end position="25"/>
    </location>
</feature>
<dbReference type="EMBL" id="JAUKUA010000001">
    <property type="protein sequence ID" value="KAK0729479.1"/>
    <property type="molecule type" value="Genomic_DNA"/>
</dbReference>
<accession>A0AA40B8E0</accession>
<protein>
    <submittedName>
        <fullName evidence="2">Uncharacterized protein</fullName>
    </submittedName>
</protein>
<sequence>MTTAQTPFPFRAWTTPGDTAGTGTDKTTADLFETRPREAPAREAAGLHRLRTQHPDTEQPTILSGFDHQPAHMLEAPLTRAAAPEKQQQRMAAAAAASRRNALECPLLALPLEIRGRIWALVAAGGSCLELMRACRQTYCEVLGHIIPFGLAGLKAPLSSRWTPGSAMFHQLEVLTIHVDPACDPGLCWLRFEAKWLRSHEERGGFWASDRFFYADPLAPLTKSMSHDEEPHDQRDEGRKVCFDSTELPEDDKKFLWRPEWQNMSDLDPYFIKTSTWAVPDMDSPLALPLLRQYRPSIINVVFYAPPRSRGTHILAAFVTLWTKTFDVVRLLSELATQGKMPECDFKELLELVQVRLEDTTSVLDPHNYAPFWLQKPNIFPVLPELVKTYKVNRRYGERRDFDWDDRDQYAHFYEVILVPFLELHTISRCAVFTLDWPGAGAYPTRLASSVNGLFLFGDMAFDHLLLGQTPDWLNPGWERTEGQLDVLGTLLFLRVLGENMTGGSSLRWGRNFHPIHTRSTGRFREDQPVDASYHWVAELIKQVELLHIGDGLKGLLRALRLSPEARRLAAHHRHVFKGKPGRNAFNSDLAGGHLVWQSAELRKWAEGIEGRYSRKRSNRAHRKIVAQRKPRHFLTYLVAHLEETGTQPLSQESRDRGW</sequence>
<organism evidence="2 3">
    <name type="scientific">Lasiosphaeris hirsuta</name>
    <dbReference type="NCBI Taxonomy" id="260670"/>
    <lineage>
        <taxon>Eukaryota</taxon>
        <taxon>Fungi</taxon>
        <taxon>Dikarya</taxon>
        <taxon>Ascomycota</taxon>
        <taxon>Pezizomycotina</taxon>
        <taxon>Sordariomycetes</taxon>
        <taxon>Sordariomycetidae</taxon>
        <taxon>Sordariales</taxon>
        <taxon>Lasiosphaeriaceae</taxon>
        <taxon>Lasiosphaeris</taxon>
    </lineage>
</organism>
<gene>
    <name evidence="2" type="ORF">B0H67DRAFT_547623</name>
</gene>
<proteinExistence type="predicted"/>
<name>A0AA40B8E0_9PEZI</name>
<keyword evidence="3" id="KW-1185">Reference proteome</keyword>
<dbReference type="AlphaFoldDB" id="A0AA40B8E0"/>